<keyword evidence="2" id="KW-0732">Signal</keyword>
<reference evidence="4" key="1">
    <citation type="submission" date="2022-06" db="EMBL/GenBank/DDBJ databases">
        <title>Genome sequencing of Brevibacillus sp. BB3-R1.</title>
        <authorList>
            <person name="Heo J."/>
            <person name="Lee D."/>
            <person name="Won M."/>
            <person name="Han B.-H."/>
            <person name="Hong S.-B."/>
            <person name="Kwon S.-W."/>
        </authorList>
    </citation>
    <scope>NUCLEOTIDE SEQUENCE</scope>
    <source>
        <strain evidence="4">BB3-R1</strain>
    </source>
</reference>
<evidence type="ECO:0000313" key="5">
    <source>
        <dbReference type="Proteomes" id="UP001056500"/>
    </source>
</evidence>
<dbReference type="Pfam" id="PF00395">
    <property type="entry name" value="SLH"/>
    <property type="match status" value="2"/>
</dbReference>
<organism evidence="4 5">
    <name type="scientific">Brevibacillus ruminantium</name>
    <dbReference type="NCBI Taxonomy" id="2950604"/>
    <lineage>
        <taxon>Bacteria</taxon>
        <taxon>Bacillati</taxon>
        <taxon>Bacillota</taxon>
        <taxon>Bacilli</taxon>
        <taxon>Bacillales</taxon>
        <taxon>Paenibacillaceae</taxon>
        <taxon>Brevibacillus</taxon>
    </lineage>
</organism>
<feature type="domain" description="SLH" evidence="3">
    <location>
        <begin position="647"/>
        <end position="709"/>
    </location>
</feature>
<feature type="chain" id="PRO_5046800451" evidence="2">
    <location>
        <begin position="25"/>
        <end position="775"/>
    </location>
</feature>
<evidence type="ECO:0000313" key="4">
    <source>
        <dbReference type="EMBL" id="USG67200.1"/>
    </source>
</evidence>
<dbReference type="InterPro" id="IPR032599">
    <property type="entry name" value="YcdB/YcdC_rep_domain"/>
</dbReference>
<proteinExistence type="predicted"/>
<dbReference type="PROSITE" id="PS51272">
    <property type="entry name" value="SLH"/>
    <property type="match status" value="2"/>
</dbReference>
<accession>A0ABY4WJ91</accession>
<feature type="domain" description="SLH" evidence="3">
    <location>
        <begin position="710"/>
        <end position="771"/>
    </location>
</feature>
<dbReference type="Pfam" id="PF16244">
    <property type="entry name" value="DUF4901"/>
    <property type="match status" value="1"/>
</dbReference>
<feature type="signal peptide" evidence="2">
    <location>
        <begin position="1"/>
        <end position="24"/>
    </location>
</feature>
<gene>
    <name evidence="4" type="ORF">NDK47_07900</name>
</gene>
<dbReference type="InterPro" id="IPR001119">
    <property type="entry name" value="SLH_dom"/>
</dbReference>
<evidence type="ECO:0000259" key="3">
    <source>
        <dbReference type="PROSITE" id="PS51272"/>
    </source>
</evidence>
<dbReference type="RefSeq" id="WP_251874302.1">
    <property type="nucleotide sequence ID" value="NZ_CP098755.1"/>
</dbReference>
<name>A0ABY4WJ91_9BACL</name>
<evidence type="ECO:0000256" key="1">
    <source>
        <dbReference type="SAM" id="MobiDB-lite"/>
    </source>
</evidence>
<evidence type="ECO:0000256" key="2">
    <source>
        <dbReference type="SAM" id="SignalP"/>
    </source>
</evidence>
<sequence>MKKLLIRSGSIVLTASLLAPGALAYGDAMAASFPAASSSADSSTSSSPSTPASSARPAGNSSSPAVGKVKLSKEAALKIASSFVSTDNLELSNVSFRSADDWRAFPEWTFFWVSRGKNQKEIERSYTVGIHADTGELTAFSSYDQKASSPDYANRISYQDAQAKAEQFFAANVPGKRKQTRLYTQDMPVQKTPLNADASYTFHFVRLVDDIPFPDNGVEITINPSGAVSNFSVSWNDSVIFDKEQKGLTLEEAEQRFREEVKPDMAYTLPWESMGDNREKPLLVYANPFSFYLDGKDGSVLTPSLKPQKKLAEPVPVSKTSLAPRHRGGALSQDEAVSAVQKMFDLSGYTLRSANYSDKDYRGGKAVWYLDFENGAKKQNTSVAVDALNGDIYNYNSYRIDPSEKETVKAIDRKAFQKRAVEDLKKYAPTLADKLYLLDSAQEEDEQTGKEVTVSFIRLENGVRAATGSAHLTYNTVSNELLSFNVDIGRESYPSQLPAHLSAEKATEAWLKEAKPEAVYMLERLPARPLERESQGEIAVMPLTKREAKLVYRMSITPYEAPYVLDAVTGEWRSQANGKTVELHRTPPADLEGHKAEKELLLMYEYDALSLTDGKIMPNKEITRGEMIEMLMLSLNQGRLYPVAGERKASFADVANTSRFFAAVEAAVDRGLLDRNAASLKPDEKITREELADMLVRALGYRKLAEYSEMFQSDLTDISGAKHRGAIIIVNGLGIMPANKEFQPDESVTRADAAVAFVRFLEKRSQLEAPPSLQF</sequence>
<feature type="compositionally biased region" description="Low complexity" evidence="1">
    <location>
        <begin position="36"/>
        <end position="58"/>
    </location>
</feature>
<dbReference type="Proteomes" id="UP001056500">
    <property type="component" value="Chromosome"/>
</dbReference>
<protein>
    <submittedName>
        <fullName evidence="4">S-layer homology domain-containing protein</fullName>
    </submittedName>
</protein>
<keyword evidence="5" id="KW-1185">Reference proteome</keyword>
<feature type="region of interest" description="Disordered" evidence="1">
    <location>
        <begin position="36"/>
        <end position="66"/>
    </location>
</feature>
<dbReference type="EMBL" id="CP098755">
    <property type="protein sequence ID" value="USG67200.1"/>
    <property type="molecule type" value="Genomic_DNA"/>
</dbReference>